<feature type="region of interest" description="Disordered" evidence="1">
    <location>
        <begin position="71"/>
        <end position="91"/>
    </location>
</feature>
<dbReference type="EMBL" id="JACGWK010000016">
    <property type="protein sequence ID" value="KAL0310759.1"/>
    <property type="molecule type" value="Genomic_DNA"/>
</dbReference>
<reference evidence="2" key="2">
    <citation type="journal article" date="2024" name="Plant">
        <title>Genomic evolution and insights into agronomic trait innovations of Sesamum species.</title>
        <authorList>
            <person name="Miao H."/>
            <person name="Wang L."/>
            <person name="Qu L."/>
            <person name="Liu H."/>
            <person name="Sun Y."/>
            <person name="Le M."/>
            <person name="Wang Q."/>
            <person name="Wei S."/>
            <person name="Zheng Y."/>
            <person name="Lin W."/>
            <person name="Duan Y."/>
            <person name="Cao H."/>
            <person name="Xiong S."/>
            <person name="Wang X."/>
            <person name="Wei L."/>
            <person name="Li C."/>
            <person name="Ma Q."/>
            <person name="Ju M."/>
            <person name="Zhao R."/>
            <person name="Li G."/>
            <person name="Mu C."/>
            <person name="Tian Q."/>
            <person name="Mei H."/>
            <person name="Zhang T."/>
            <person name="Gao T."/>
            <person name="Zhang H."/>
        </authorList>
    </citation>
    <scope>NUCLEOTIDE SEQUENCE</scope>
    <source>
        <strain evidence="2">G01</strain>
    </source>
</reference>
<evidence type="ECO:0000313" key="2">
    <source>
        <dbReference type="EMBL" id="KAL0310759.1"/>
    </source>
</evidence>
<dbReference type="InterPro" id="IPR040339">
    <property type="entry name" value="At1g16860-like"/>
</dbReference>
<reference evidence="2" key="1">
    <citation type="submission" date="2020-06" db="EMBL/GenBank/DDBJ databases">
        <authorList>
            <person name="Li T."/>
            <person name="Hu X."/>
            <person name="Zhang T."/>
            <person name="Song X."/>
            <person name="Zhang H."/>
            <person name="Dai N."/>
            <person name="Sheng W."/>
            <person name="Hou X."/>
            <person name="Wei L."/>
        </authorList>
    </citation>
    <scope>NUCLEOTIDE SEQUENCE</scope>
    <source>
        <strain evidence="2">G01</strain>
        <tissue evidence="2">Leaf</tissue>
    </source>
</reference>
<feature type="compositionally biased region" description="Polar residues" evidence="1">
    <location>
        <begin position="1"/>
        <end position="14"/>
    </location>
</feature>
<sequence length="91" mass="9752">MGTRTGSHQLSSGLMVSGRPDHHLKERQPIMASRSVIYTGGDVKNSGDLGKMCGINASIDPPKVPSACKPDLLDPAPIPAHWVRNPRTQDP</sequence>
<evidence type="ECO:0000256" key="1">
    <source>
        <dbReference type="SAM" id="MobiDB-lite"/>
    </source>
</evidence>
<dbReference type="PANTHER" id="PTHR33709:SF17">
    <property type="entry name" value="UBIQUITIN-SPECIFIC PROTEASE FAMILY C19-RELATED PROTEIN"/>
    <property type="match status" value="1"/>
</dbReference>
<protein>
    <submittedName>
        <fullName evidence="2">Membrane protein</fullName>
    </submittedName>
</protein>
<dbReference type="PANTHER" id="PTHR33709">
    <property type="entry name" value="OSJNBA0035M09.9 PROTEIN"/>
    <property type="match status" value="1"/>
</dbReference>
<feature type="region of interest" description="Disordered" evidence="1">
    <location>
        <begin position="1"/>
        <end position="20"/>
    </location>
</feature>
<proteinExistence type="predicted"/>
<comment type="caution">
    <text evidence="2">The sequence shown here is derived from an EMBL/GenBank/DDBJ whole genome shotgun (WGS) entry which is preliminary data.</text>
</comment>
<dbReference type="AlphaFoldDB" id="A0AAW2KW68"/>
<organism evidence="2">
    <name type="scientific">Sesamum angustifolium</name>
    <dbReference type="NCBI Taxonomy" id="2727405"/>
    <lineage>
        <taxon>Eukaryota</taxon>
        <taxon>Viridiplantae</taxon>
        <taxon>Streptophyta</taxon>
        <taxon>Embryophyta</taxon>
        <taxon>Tracheophyta</taxon>
        <taxon>Spermatophyta</taxon>
        <taxon>Magnoliopsida</taxon>
        <taxon>eudicotyledons</taxon>
        <taxon>Gunneridae</taxon>
        <taxon>Pentapetalae</taxon>
        <taxon>asterids</taxon>
        <taxon>lamiids</taxon>
        <taxon>Lamiales</taxon>
        <taxon>Pedaliaceae</taxon>
        <taxon>Sesamum</taxon>
    </lineage>
</organism>
<gene>
    <name evidence="2" type="ORF">Sangu_2370600</name>
</gene>
<name>A0AAW2KW68_9LAMI</name>
<accession>A0AAW2KW68</accession>